<organism evidence="3 4">
    <name type="scientific">Pandoravirus japonicus</name>
    <dbReference type="NCBI Taxonomy" id="2823154"/>
    <lineage>
        <taxon>Viruses</taxon>
        <taxon>Pandoravirus</taxon>
    </lineage>
</organism>
<feature type="compositionally biased region" description="Polar residues" evidence="1">
    <location>
        <begin position="176"/>
        <end position="185"/>
    </location>
</feature>
<dbReference type="EMBL" id="LC625835">
    <property type="protein sequence ID" value="BCU02760.1"/>
    <property type="molecule type" value="Genomic_DNA"/>
</dbReference>
<reference evidence="3" key="1">
    <citation type="submission" date="2021-04" db="EMBL/GenBank/DDBJ databases">
        <title>Draft Genome Sequence of Pandoravirus japonicus, Isolated from the Sabaishi River of Niigata, Japan.</title>
        <authorList>
            <person name="Hosokawa N."/>
            <person name="Takahashi H."/>
            <person name="Aoki K."/>
            <person name="Takemura M."/>
        </authorList>
    </citation>
    <scope>NUCLEOTIDE SEQUENCE</scope>
</reference>
<proteinExistence type="predicted"/>
<dbReference type="Proteomes" id="UP001253637">
    <property type="component" value="Segment"/>
</dbReference>
<protein>
    <recommendedName>
        <fullName evidence="5">Transmembrane protein</fullName>
    </recommendedName>
</protein>
<evidence type="ECO:0000313" key="4">
    <source>
        <dbReference type="Proteomes" id="UP001253637"/>
    </source>
</evidence>
<keyword evidence="2" id="KW-0472">Membrane</keyword>
<feature type="transmembrane region" description="Helical" evidence="2">
    <location>
        <begin position="68"/>
        <end position="91"/>
    </location>
</feature>
<evidence type="ECO:0000256" key="1">
    <source>
        <dbReference type="SAM" id="MobiDB-lite"/>
    </source>
</evidence>
<name>A0A811BNB6_9VIRU</name>
<sequence>MCVGGCVVGRKGSKSKTEKKKKKRPNREAPCFFPWSVPFATFFFSASHRKGPDESASHGNPQKGERHAIGFLAVPFGVGAVSFFFGVAVGVRPCAADNKRPAPGFFFFPRSKAFFFDFGGPSCLRARGKKAIRPRPAIGYRPLCVCVQTQEHRTGAMAKKMGSLENAPAARRHGARQQTRQTARG</sequence>
<feature type="region of interest" description="Disordered" evidence="1">
    <location>
        <begin position="1"/>
        <end position="26"/>
    </location>
</feature>
<evidence type="ECO:0000256" key="2">
    <source>
        <dbReference type="SAM" id="Phobius"/>
    </source>
</evidence>
<keyword evidence="2" id="KW-0812">Transmembrane</keyword>
<feature type="transmembrane region" description="Helical" evidence="2">
    <location>
        <begin position="29"/>
        <end position="48"/>
    </location>
</feature>
<evidence type="ECO:0000313" key="3">
    <source>
        <dbReference type="EMBL" id="BCU02760.1"/>
    </source>
</evidence>
<keyword evidence="2" id="KW-1133">Transmembrane helix</keyword>
<accession>A0A811BNB6</accession>
<evidence type="ECO:0008006" key="5">
    <source>
        <dbReference type="Google" id="ProtNLM"/>
    </source>
</evidence>
<feature type="region of interest" description="Disordered" evidence="1">
    <location>
        <begin position="162"/>
        <end position="185"/>
    </location>
</feature>
<feature type="compositionally biased region" description="Basic residues" evidence="1">
    <location>
        <begin position="11"/>
        <end position="25"/>
    </location>
</feature>